<dbReference type="Gene3D" id="3.10.450.50">
    <property type="match status" value="1"/>
</dbReference>
<reference evidence="1" key="1">
    <citation type="submission" date="2015-09" db="EMBL/GenBank/DDBJ databases">
        <authorList>
            <consortium name="Pathogen Informatics"/>
        </authorList>
    </citation>
    <scope>NUCLEOTIDE SEQUENCE</scope>
    <source>
        <strain evidence="1">2789STDY5834896</strain>
    </source>
</reference>
<sequence length="121" mass="13649">MEEQVISLEHALWEAVLHQNTVAFQELVFPSAVMICGGCRCLGSQYAGIIADFFISSYAITHMEVIYARPDQVMLHYVLQTEVADSRDRDLAGTFHVVSVWGRHGDSFKLLFNMDSKIVQP</sequence>
<protein>
    <recommendedName>
        <fullName evidence="2">DUF4440 domain-containing protein</fullName>
    </recommendedName>
</protein>
<dbReference type="SUPFAM" id="SSF54427">
    <property type="entry name" value="NTF2-like"/>
    <property type="match status" value="1"/>
</dbReference>
<dbReference type="EMBL" id="FMHG01000001">
    <property type="protein sequence ID" value="SCJ81977.1"/>
    <property type="molecule type" value="Genomic_DNA"/>
</dbReference>
<gene>
    <name evidence="1" type="ORF">SAMEA3545359_02244</name>
</gene>
<evidence type="ECO:0000313" key="1">
    <source>
        <dbReference type="EMBL" id="SCJ81977.1"/>
    </source>
</evidence>
<evidence type="ECO:0008006" key="2">
    <source>
        <dbReference type="Google" id="ProtNLM"/>
    </source>
</evidence>
<proteinExistence type="predicted"/>
<dbReference type="InterPro" id="IPR032710">
    <property type="entry name" value="NTF2-like_dom_sf"/>
</dbReference>
<name>A0A1C6JIW3_9FIRM</name>
<accession>A0A1C6JIW3</accession>
<organism evidence="1">
    <name type="scientific">uncultured Anaerotruncus sp</name>
    <dbReference type="NCBI Taxonomy" id="905011"/>
    <lineage>
        <taxon>Bacteria</taxon>
        <taxon>Bacillati</taxon>
        <taxon>Bacillota</taxon>
        <taxon>Clostridia</taxon>
        <taxon>Eubacteriales</taxon>
        <taxon>Oscillospiraceae</taxon>
        <taxon>Anaerotruncus</taxon>
        <taxon>environmental samples</taxon>
    </lineage>
</organism>
<dbReference type="AlphaFoldDB" id="A0A1C6JIW3"/>